<keyword evidence="3" id="KW-1185">Reference proteome</keyword>
<accession>A0A540WZ08</accession>
<organism evidence="2 3">
    <name type="scientific">Myxococcus llanfairpwllgwyngyllgogerychwyrndrobwllllantysiliogogogochensis</name>
    <dbReference type="NCBI Taxonomy" id="2590453"/>
    <lineage>
        <taxon>Bacteria</taxon>
        <taxon>Pseudomonadati</taxon>
        <taxon>Myxococcota</taxon>
        <taxon>Myxococcia</taxon>
        <taxon>Myxococcales</taxon>
        <taxon>Cystobacterineae</taxon>
        <taxon>Myxococcaceae</taxon>
        <taxon>Myxococcus</taxon>
    </lineage>
</organism>
<gene>
    <name evidence="2" type="ORF">FJV41_19860</name>
</gene>
<comment type="caution">
    <text evidence="2">The sequence shown here is derived from an EMBL/GenBank/DDBJ whole genome shotgun (WGS) entry which is preliminary data.</text>
</comment>
<feature type="region of interest" description="Disordered" evidence="1">
    <location>
        <begin position="29"/>
        <end position="70"/>
    </location>
</feature>
<protein>
    <submittedName>
        <fullName evidence="2">Uncharacterized protein</fullName>
    </submittedName>
</protein>
<evidence type="ECO:0000313" key="3">
    <source>
        <dbReference type="Proteomes" id="UP000315369"/>
    </source>
</evidence>
<name>A0A540WZ08_9BACT</name>
<reference evidence="2 3" key="1">
    <citation type="submission" date="2019-06" db="EMBL/GenBank/DDBJ databases">
        <authorList>
            <person name="Livingstone P."/>
            <person name="Whitworth D."/>
        </authorList>
    </citation>
    <scope>NUCLEOTIDE SEQUENCE [LARGE SCALE GENOMIC DNA]</scope>
    <source>
        <strain evidence="2 3">AM401</strain>
    </source>
</reference>
<evidence type="ECO:0000313" key="2">
    <source>
        <dbReference type="EMBL" id="TQF14227.1"/>
    </source>
</evidence>
<dbReference type="Proteomes" id="UP000315369">
    <property type="component" value="Unassembled WGS sequence"/>
</dbReference>
<evidence type="ECO:0000256" key="1">
    <source>
        <dbReference type="SAM" id="MobiDB-lite"/>
    </source>
</evidence>
<proteinExistence type="predicted"/>
<feature type="compositionally biased region" description="Basic and acidic residues" evidence="1">
    <location>
        <begin position="47"/>
        <end position="59"/>
    </location>
</feature>
<feature type="compositionally biased region" description="Basic residues" evidence="1">
    <location>
        <begin position="60"/>
        <end position="70"/>
    </location>
</feature>
<dbReference type="RefSeq" id="WP_141644083.1">
    <property type="nucleotide sequence ID" value="NZ_VIFM01000074.1"/>
</dbReference>
<dbReference type="EMBL" id="VIFM01000074">
    <property type="protein sequence ID" value="TQF14227.1"/>
    <property type="molecule type" value="Genomic_DNA"/>
</dbReference>
<feature type="compositionally biased region" description="Basic and acidic residues" evidence="1">
    <location>
        <begin position="29"/>
        <end position="38"/>
    </location>
</feature>
<dbReference type="AlphaFoldDB" id="A0A540WZ08"/>
<sequence length="70" mass="7751">MSATTFASISSVGPLGHVVTLRGTDVEVEAHAPTRQEAESDASLALTRERRRLEAEQRRGVHRTVSRRRP</sequence>